<dbReference type="GO" id="GO:0042138">
    <property type="term" value="P:meiotic DNA double-strand break formation"/>
    <property type="evidence" value="ECO:0007669"/>
    <property type="project" value="TreeGrafter"/>
</dbReference>
<organism evidence="3 4">
    <name type="scientific">Prototheca wickerhamii</name>
    <dbReference type="NCBI Taxonomy" id="3111"/>
    <lineage>
        <taxon>Eukaryota</taxon>
        <taxon>Viridiplantae</taxon>
        <taxon>Chlorophyta</taxon>
        <taxon>core chlorophytes</taxon>
        <taxon>Trebouxiophyceae</taxon>
        <taxon>Chlorellales</taxon>
        <taxon>Chlorellaceae</taxon>
        <taxon>Prototheca</taxon>
    </lineage>
</organism>
<keyword evidence="1" id="KW-0238">DNA-binding</keyword>
<dbReference type="InterPro" id="IPR036078">
    <property type="entry name" value="Spo11/TopoVI_A_sf"/>
</dbReference>
<evidence type="ECO:0000313" key="4">
    <source>
        <dbReference type="Proteomes" id="UP001255856"/>
    </source>
</evidence>
<dbReference type="PROSITE" id="PS52041">
    <property type="entry name" value="TOPO_IIB"/>
    <property type="match status" value="1"/>
</dbReference>
<comment type="caution">
    <text evidence="3">The sequence shown here is derived from an EMBL/GenBank/DDBJ whole genome shotgun (WGS) entry which is preliminary data.</text>
</comment>
<dbReference type="GO" id="GO:0000228">
    <property type="term" value="C:nuclear chromosome"/>
    <property type="evidence" value="ECO:0007669"/>
    <property type="project" value="TreeGrafter"/>
</dbReference>
<protein>
    <recommendedName>
        <fullName evidence="2">Spo11/DNA topoisomerase VI subunit A N-terminal domain-containing protein</fullName>
    </recommendedName>
</protein>
<comment type="catalytic activity">
    <reaction evidence="1">
        <text>ATP-dependent breakage, passage and rejoining of double-stranded DNA.</text>
        <dbReference type="EC" id="5.6.2.2"/>
    </reaction>
</comment>
<proteinExistence type="inferred from homology"/>
<dbReference type="GO" id="GO:0003677">
    <property type="term" value="F:DNA binding"/>
    <property type="evidence" value="ECO:0007669"/>
    <property type="project" value="UniProtKB-UniRule"/>
</dbReference>
<sequence>MITRKVLIKLEPLLQTVLAKVEALAAAIPTSNRGRALTLADLQLPVLCQEVVDKAEDSVLSEIEVALLRVAASILQGHGFAYAIPNRSKGNQLFVPELDRIVLKSSSSQRDFASTSTCRKAVITTRILQLVHELCSKRIHVTKRDLFYTDVKLFEVGTGEVTQWGGDCLG</sequence>
<dbReference type="Pfam" id="PF04406">
    <property type="entry name" value="TP6A_N"/>
    <property type="match status" value="1"/>
</dbReference>
<keyword evidence="4" id="KW-1185">Reference proteome</keyword>
<name>A0AAD9IPQ8_PROWI</name>
<reference evidence="3" key="1">
    <citation type="submission" date="2021-01" db="EMBL/GenBank/DDBJ databases">
        <authorList>
            <person name="Eckstrom K.M.E."/>
        </authorList>
    </citation>
    <scope>NUCLEOTIDE SEQUENCE</scope>
    <source>
        <strain evidence="3">UVCC 0001</strain>
    </source>
</reference>
<dbReference type="GO" id="GO:0005524">
    <property type="term" value="F:ATP binding"/>
    <property type="evidence" value="ECO:0007669"/>
    <property type="project" value="InterPro"/>
</dbReference>
<dbReference type="GO" id="GO:0003918">
    <property type="term" value="F:DNA topoisomerase type II (double strand cut, ATP-hydrolyzing) activity"/>
    <property type="evidence" value="ECO:0007669"/>
    <property type="project" value="UniProtKB-UniRule"/>
</dbReference>
<gene>
    <name evidence="3" type="ORF">QBZ16_000280</name>
</gene>
<dbReference type="EMBL" id="JASFZW010000001">
    <property type="protein sequence ID" value="KAK2080427.1"/>
    <property type="molecule type" value="Genomic_DNA"/>
</dbReference>
<evidence type="ECO:0000259" key="2">
    <source>
        <dbReference type="Pfam" id="PF04406"/>
    </source>
</evidence>
<dbReference type="Proteomes" id="UP001255856">
    <property type="component" value="Unassembled WGS sequence"/>
</dbReference>
<dbReference type="GO" id="GO:0007131">
    <property type="term" value="P:reciprocal meiotic recombination"/>
    <property type="evidence" value="ECO:0007669"/>
    <property type="project" value="TreeGrafter"/>
</dbReference>
<dbReference type="GO" id="GO:0000706">
    <property type="term" value="P:meiotic DNA double-strand break processing"/>
    <property type="evidence" value="ECO:0007669"/>
    <property type="project" value="TreeGrafter"/>
</dbReference>
<dbReference type="InterPro" id="IPR036388">
    <property type="entry name" value="WH-like_DNA-bd_sf"/>
</dbReference>
<dbReference type="Gene3D" id="1.10.10.10">
    <property type="entry name" value="Winged helix-like DNA-binding domain superfamily/Winged helix DNA-binding domain"/>
    <property type="match status" value="1"/>
</dbReference>
<dbReference type="AlphaFoldDB" id="A0AAD9IPQ8"/>
<feature type="domain" description="Spo11/DNA topoisomerase VI subunit A N-terminal" evidence="2">
    <location>
        <begin position="120"/>
        <end position="155"/>
    </location>
</feature>
<accession>A0AAD9IPQ8</accession>
<feature type="active site" description="O-(5'-phospho-DNA)-tyrosine intermediate" evidence="1">
    <location>
        <position position="148"/>
    </location>
</feature>
<dbReference type="InterPro" id="IPR002815">
    <property type="entry name" value="Spo11/TopoVI_A"/>
</dbReference>
<comment type="similarity">
    <text evidence="1">Belongs to the TOP6A family.</text>
</comment>
<dbReference type="SUPFAM" id="SSF56726">
    <property type="entry name" value="DNA topoisomerase IV, alpha subunit"/>
    <property type="match status" value="1"/>
</dbReference>
<keyword evidence="1" id="KW-0413">Isomerase</keyword>
<dbReference type="PANTHER" id="PTHR10848">
    <property type="entry name" value="MEIOTIC RECOMBINATION PROTEIN SPO11"/>
    <property type="match status" value="1"/>
</dbReference>
<keyword evidence="1" id="KW-0799">Topoisomerase</keyword>
<evidence type="ECO:0000313" key="3">
    <source>
        <dbReference type="EMBL" id="KAK2080427.1"/>
    </source>
</evidence>
<evidence type="ECO:0000256" key="1">
    <source>
        <dbReference type="PROSITE-ProRule" id="PRU01385"/>
    </source>
</evidence>
<dbReference type="PANTHER" id="PTHR10848:SF4">
    <property type="entry name" value="DNA TOPOISOMERASE 6 SUBUNIT A"/>
    <property type="match status" value="1"/>
</dbReference>
<dbReference type="InterPro" id="IPR013049">
    <property type="entry name" value="Spo11/TopoVI_A_N"/>
</dbReference>